<gene>
    <name evidence="1" type="ORF">PSTG_01181</name>
</gene>
<keyword evidence="2" id="KW-1185">Reference proteome</keyword>
<name>A0A0L0W2P7_9BASI</name>
<proteinExistence type="predicted"/>
<protein>
    <submittedName>
        <fullName evidence="1">Uncharacterized protein</fullName>
    </submittedName>
</protein>
<evidence type="ECO:0000313" key="1">
    <source>
        <dbReference type="EMBL" id="KNF05784.1"/>
    </source>
</evidence>
<dbReference type="AlphaFoldDB" id="A0A0L0W2P7"/>
<dbReference type="Proteomes" id="UP000054564">
    <property type="component" value="Unassembled WGS sequence"/>
</dbReference>
<evidence type="ECO:0000313" key="2">
    <source>
        <dbReference type="Proteomes" id="UP000054564"/>
    </source>
</evidence>
<comment type="caution">
    <text evidence="1">The sequence shown here is derived from an EMBL/GenBank/DDBJ whole genome shotgun (WGS) entry which is preliminary data.</text>
</comment>
<accession>A0A0L0W2P7</accession>
<dbReference type="EMBL" id="AJIL01000006">
    <property type="protein sequence ID" value="KNF05784.1"/>
    <property type="molecule type" value="Genomic_DNA"/>
</dbReference>
<reference evidence="2" key="1">
    <citation type="submission" date="2014-03" db="EMBL/GenBank/DDBJ databases">
        <title>The Genome Sequence of Puccinia striiformis f. sp. tritici PST-78.</title>
        <authorList>
            <consortium name="The Broad Institute Genome Sequencing Platform"/>
            <person name="Cuomo C."/>
            <person name="Hulbert S."/>
            <person name="Chen X."/>
            <person name="Walker B."/>
            <person name="Young S.K."/>
            <person name="Zeng Q."/>
            <person name="Gargeya S."/>
            <person name="Fitzgerald M."/>
            <person name="Haas B."/>
            <person name="Abouelleil A."/>
            <person name="Alvarado L."/>
            <person name="Arachchi H.M."/>
            <person name="Berlin A.M."/>
            <person name="Chapman S.B."/>
            <person name="Goldberg J."/>
            <person name="Griggs A."/>
            <person name="Gujja S."/>
            <person name="Hansen M."/>
            <person name="Howarth C."/>
            <person name="Imamovic A."/>
            <person name="Larimer J."/>
            <person name="McCowan C."/>
            <person name="Montmayeur A."/>
            <person name="Murphy C."/>
            <person name="Neiman D."/>
            <person name="Pearson M."/>
            <person name="Priest M."/>
            <person name="Roberts A."/>
            <person name="Saif S."/>
            <person name="Shea T."/>
            <person name="Sisk P."/>
            <person name="Sykes S."/>
            <person name="Wortman J."/>
            <person name="Nusbaum C."/>
            <person name="Birren B."/>
        </authorList>
    </citation>
    <scope>NUCLEOTIDE SEQUENCE [LARGE SCALE GENOMIC DNA]</scope>
    <source>
        <strain evidence="2">race PST-78</strain>
    </source>
</reference>
<sequence length="113" mass="12017">MVSAVWASGRIWPDGSELDSRRATMTSSCTSDDLKILGTQSLINVYGVYRLSEHPPPPAPISDSIVMVPTTMEGLYLPAHAGSGQFCTVAIREGAGATDDDFDSESEPENLGN</sequence>
<organism evidence="1 2">
    <name type="scientific">Puccinia striiformis f. sp. tritici PST-78</name>
    <dbReference type="NCBI Taxonomy" id="1165861"/>
    <lineage>
        <taxon>Eukaryota</taxon>
        <taxon>Fungi</taxon>
        <taxon>Dikarya</taxon>
        <taxon>Basidiomycota</taxon>
        <taxon>Pucciniomycotina</taxon>
        <taxon>Pucciniomycetes</taxon>
        <taxon>Pucciniales</taxon>
        <taxon>Pucciniaceae</taxon>
        <taxon>Puccinia</taxon>
    </lineage>
</organism>